<dbReference type="PANTHER" id="PTHR10165:SF35">
    <property type="entry name" value="RE23632P"/>
    <property type="match status" value="1"/>
</dbReference>
<dbReference type="PANTHER" id="PTHR10165">
    <property type="entry name" value="LIPID PHOSPHATE PHOSPHATASE"/>
    <property type="match status" value="1"/>
</dbReference>
<keyword evidence="4 6" id="KW-1133">Transmembrane helix</keyword>
<feature type="transmembrane region" description="Helical" evidence="6">
    <location>
        <begin position="98"/>
        <end position="122"/>
    </location>
</feature>
<dbReference type="Pfam" id="PF01569">
    <property type="entry name" value="PAP2"/>
    <property type="match status" value="1"/>
</dbReference>
<comment type="similarity">
    <text evidence="2">Belongs to the PA-phosphatase related phosphoesterase family.</text>
</comment>
<evidence type="ECO:0000259" key="7">
    <source>
        <dbReference type="SMART" id="SM00014"/>
    </source>
</evidence>
<evidence type="ECO:0000256" key="4">
    <source>
        <dbReference type="ARBA" id="ARBA00022989"/>
    </source>
</evidence>
<protein>
    <recommendedName>
        <fullName evidence="7">Phosphatidic acid phosphatase type 2/haloperoxidase domain-containing protein</fullName>
    </recommendedName>
</protein>
<feature type="domain" description="Phosphatidic acid phosphatase type 2/haloperoxidase" evidence="7">
    <location>
        <begin position="106"/>
        <end position="248"/>
    </location>
</feature>
<gene>
    <name evidence="8" type="ORF">HG537_0E03440</name>
</gene>
<evidence type="ECO:0000256" key="5">
    <source>
        <dbReference type="ARBA" id="ARBA00023136"/>
    </source>
</evidence>
<dbReference type="InterPro" id="IPR043216">
    <property type="entry name" value="PAP-like"/>
</dbReference>
<keyword evidence="5 6" id="KW-0472">Membrane</keyword>
<dbReference type="FunFam" id="1.20.144.10:FF:000017">
    <property type="entry name" value="Diacylglycerol pyrophosphate phosphatase 1"/>
    <property type="match status" value="1"/>
</dbReference>
<feature type="transmembrane region" description="Helical" evidence="6">
    <location>
        <begin position="22"/>
        <end position="41"/>
    </location>
</feature>
<dbReference type="Gene3D" id="1.20.144.10">
    <property type="entry name" value="Phosphatidic acid phosphatase type 2/haloperoxidase"/>
    <property type="match status" value="1"/>
</dbReference>
<dbReference type="GO" id="GO:0016020">
    <property type="term" value="C:membrane"/>
    <property type="evidence" value="ECO:0007669"/>
    <property type="project" value="UniProtKB-SubCell"/>
</dbReference>
<evidence type="ECO:0000256" key="6">
    <source>
        <dbReference type="SAM" id="Phobius"/>
    </source>
</evidence>
<evidence type="ECO:0000313" key="8">
    <source>
        <dbReference type="EMBL" id="QLQ80989.1"/>
    </source>
</evidence>
<dbReference type="OrthoDB" id="10030083at2759"/>
<evidence type="ECO:0000256" key="1">
    <source>
        <dbReference type="ARBA" id="ARBA00004141"/>
    </source>
</evidence>
<feature type="transmembrane region" description="Helical" evidence="6">
    <location>
        <begin position="72"/>
        <end position="92"/>
    </location>
</feature>
<dbReference type="EMBL" id="CP059271">
    <property type="protein sequence ID" value="QLQ80989.1"/>
    <property type="molecule type" value="Genomic_DNA"/>
</dbReference>
<keyword evidence="3 6" id="KW-0812">Transmembrane</keyword>
<accession>A0A7H9HUP1</accession>
<sequence>MNVDRLTFNLSSSSFFNRSQKWRMGDLLVLIIAVILMYPVYYQEPFERQFTINDLTLSHPFAKHERVSGRMLFVYAFVLPLIAIMLIVAVFGDPRHRMYLMYISILGLCLSVSLTTLFTDFIKNWIGRLRPDFLARCEPKKGLPIDTLFYASEVCTTKNRERLLDGFRTTPSGHSSESFSGLGYFYLWFCGQMLTENQRTSLWRKILAFIPLLGAALIALSRTQDYRHHFLDVILGSALGYTIGHFVYRRYFPPISSPLPFKPLLDDSDVTLEVDLQPGQGAEIEPLTV</sequence>
<proteinExistence type="inferred from homology"/>
<dbReference type="InterPro" id="IPR036938">
    <property type="entry name" value="PAP2/HPO_sf"/>
</dbReference>
<dbReference type="CDD" id="cd03390">
    <property type="entry name" value="PAP2_containing_1_like"/>
    <property type="match status" value="1"/>
</dbReference>
<dbReference type="SMART" id="SM00014">
    <property type="entry name" value="acidPPc"/>
    <property type="match status" value="1"/>
</dbReference>
<dbReference type="InterPro" id="IPR000326">
    <property type="entry name" value="PAP2/HPO"/>
</dbReference>
<dbReference type="AlphaFoldDB" id="A0A7H9HUP1"/>
<dbReference type="GO" id="GO:0006644">
    <property type="term" value="P:phospholipid metabolic process"/>
    <property type="evidence" value="ECO:0007669"/>
    <property type="project" value="InterPro"/>
</dbReference>
<name>A0A7H9HUP1_9SACH</name>
<evidence type="ECO:0000256" key="3">
    <source>
        <dbReference type="ARBA" id="ARBA00022692"/>
    </source>
</evidence>
<keyword evidence="9" id="KW-1185">Reference proteome</keyword>
<dbReference type="GO" id="GO:0008195">
    <property type="term" value="F:phosphatidate phosphatase activity"/>
    <property type="evidence" value="ECO:0007669"/>
    <property type="project" value="TreeGrafter"/>
</dbReference>
<evidence type="ECO:0000256" key="2">
    <source>
        <dbReference type="ARBA" id="ARBA00008816"/>
    </source>
</evidence>
<organism evidence="8 9">
    <name type="scientific">Torulaspora globosa</name>
    <dbReference type="NCBI Taxonomy" id="48254"/>
    <lineage>
        <taxon>Eukaryota</taxon>
        <taxon>Fungi</taxon>
        <taxon>Dikarya</taxon>
        <taxon>Ascomycota</taxon>
        <taxon>Saccharomycotina</taxon>
        <taxon>Saccharomycetes</taxon>
        <taxon>Saccharomycetales</taxon>
        <taxon>Saccharomycetaceae</taxon>
        <taxon>Torulaspora</taxon>
    </lineage>
</organism>
<comment type="subcellular location">
    <subcellularLocation>
        <location evidence="1">Membrane</location>
        <topology evidence="1">Multi-pass membrane protein</topology>
    </subcellularLocation>
</comment>
<feature type="transmembrane region" description="Helical" evidence="6">
    <location>
        <begin position="202"/>
        <end position="220"/>
    </location>
</feature>
<dbReference type="Proteomes" id="UP000510647">
    <property type="component" value="Chromosome 5"/>
</dbReference>
<reference evidence="8 9" key="1">
    <citation type="submission" date="2020-06" db="EMBL/GenBank/DDBJ databases">
        <title>The yeast mating-type switching endonuclease HO is a domesticated member of an unorthodox homing genetic element family.</title>
        <authorList>
            <person name="Coughlan A.Y."/>
            <person name="Lombardi L."/>
            <person name="Braun-Galleani S."/>
            <person name="Martos A.R."/>
            <person name="Galeote V."/>
            <person name="Bigey F."/>
            <person name="Dequin S."/>
            <person name="Byrne K.P."/>
            <person name="Wolfe K.H."/>
        </authorList>
    </citation>
    <scope>NUCLEOTIDE SEQUENCE [LARGE SCALE GENOMIC DNA]</scope>
    <source>
        <strain evidence="8 9">CBS2947</strain>
    </source>
</reference>
<evidence type="ECO:0000313" key="9">
    <source>
        <dbReference type="Proteomes" id="UP000510647"/>
    </source>
</evidence>
<feature type="transmembrane region" description="Helical" evidence="6">
    <location>
        <begin position="226"/>
        <end position="248"/>
    </location>
</feature>
<dbReference type="GO" id="GO:0046839">
    <property type="term" value="P:phospholipid dephosphorylation"/>
    <property type="evidence" value="ECO:0007669"/>
    <property type="project" value="TreeGrafter"/>
</dbReference>
<dbReference type="SUPFAM" id="SSF48317">
    <property type="entry name" value="Acid phosphatase/Vanadium-dependent haloperoxidase"/>
    <property type="match status" value="1"/>
</dbReference>